<reference evidence="1" key="1">
    <citation type="journal article" date="2020" name="mSystems">
        <title>Genome- and Community-Level Interaction Insights into Carbon Utilization and Element Cycling Functions of Hydrothermarchaeota in Hydrothermal Sediment.</title>
        <authorList>
            <person name="Zhou Z."/>
            <person name="Liu Y."/>
            <person name="Xu W."/>
            <person name="Pan J."/>
            <person name="Luo Z.H."/>
            <person name="Li M."/>
        </authorList>
    </citation>
    <scope>NUCLEOTIDE SEQUENCE [LARGE SCALE GENOMIC DNA]</scope>
    <source>
        <strain evidence="1">SpSt-97</strain>
    </source>
</reference>
<gene>
    <name evidence="1" type="ORF">ENX77_05360</name>
</gene>
<protein>
    <submittedName>
        <fullName evidence="1">Uncharacterized protein</fullName>
    </submittedName>
</protein>
<proteinExistence type="predicted"/>
<accession>A0A7C3UC83</accession>
<organism evidence="1">
    <name type="scientific">Geoglobus ahangari</name>
    <dbReference type="NCBI Taxonomy" id="113653"/>
    <lineage>
        <taxon>Archaea</taxon>
        <taxon>Methanobacteriati</taxon>
        <taxon>Methanobacteriota</taxon>
        <taxon>Archaeoglobi</taxon>
        <taxon>Archaeoglobales</taxon>
        <taxon>Archaeoglobaceae</taxon>
        <taxon>Geoglobus</taxon>
    </lineage>
</organism>
<comment type="caution">
    <text evidence="1">The sequence shown here is derived from an EMBL/GenBank/DDBJ whole genome shotgun (WGS) entry which is preliminary data.</text>
</comment>
<dbReference type="EMBL" id="DTPI01000031">
    <property type="protein sequence ID" value="HGE66529.1"/>
    <property type="molecule type" value="Genomic_DNA"/>
</dbReference>
<dbReference type="AlphaFoldDB" id="A0A7C3UC83"/>
<name>A0A7C3UC83_9EURY</name>
<evidence type="ECO:0000313" key="1">
    <source>
        <dbReference type="EMBL" id="HGE66529.1"/>
    </source>
</evidence>
<sequence>MTIVFGRLKWNKGYRIFMIDMREETSEIEVKDMGDGNWYWVSRKIFDDFAPKIGVIGFALYNAYTSYARDKGVAKA</sequence>